<evidence type="ECO:0000313" key="6">
    <source>
        <dbReference type="EMBL" id="MBP1044091.1"/>
    </source>
</evidence>
<evidence type="ECO:0000256" key="4">
    <source>
        <dbReference type="ARBA" id="ARBA00023284"/>
    </source>
</evidence>
<keyword evidence="3" id="KW-1015">Disulfide bond</keyword>
<accession>A0A940PIA2</accession>
<dbReference type="GO" id="GO:0008379">
    <property type="term" value="F:thioredoxin peroxidase activity"/>
    <property type="evidence" value="ECO:0007669"/>
    <property type="project" value="InterPro"/>
</dbReference>
<keyword evidence="6" id="KW-0560">Oxidoreductase</keyword>
<dbReference type="AlphaFoldDB" id="A0A940PIA2"/>
<dbReference type="InterPro" id="IPR013766">
    <property type="entry name" value="Thioredoxin_domain"/>
</dbReference>
<dbReference type="InterPro" id="IPR002065">
    <property type="entry name" value="TPX"/>
</dbReference>
<reference evidence="6" key="1">
    <citation type="submission" date="2020-12" db="EMBL/GenBank/DDBJ databases">
        <title>Vagococcus allomyrinae sp. nov. and Enterococcus lavae sp. nov., isolated from the larvae of Allomyrina dichotoma.</title>
        <authorList>
            <person name="Lee S.D."/>
        </authorList>
    </citation>
    <scope>NUCLEOTIDE SEQUENCE</scope>
    <source>
        <strain evidence="6">BWB3-3</strain>
    </source>
</reference>
<feature type="domain" description="Thioredoxin" evidence="5">
    <location>
        <begin position="17"/>
        <end position="163"/>
    </location>
</feature>
<evidence type="ECO:0000256" key="2">
    <source>
        <dbReference type="ARBA" id="ARBA00022862"/>
    </source>
</evidence>
<keyword evidence="1 6" id="KW-0575">Peroxidase</keyword>
<dbReference type="PANTHER" id="PTHR43110:SF1">
    <property type="entry name" value="THIOL PEROXIDASE"/>
    <property type="match status" value="1"/>
</dbReference>
<organism evidence="6 7">
    <name type="scientific">Vagococcus allomyrinae</name>
    <dbReference type="NCBI Taxonomy" id="2794353"/>
    <lineage>
        <taxon>Bacteria</taxon>
        <taxon>Bacillati</taxon>
        <taxon>Bacillota</taxon>
        <taxon>Bacilli</taxon>
        <taxon>Lactobacillales</taxon>
        <taxon>Enterococcaceae</taxon>
        <taxon>Vagococcus</taxon>
    </lineage>
</organism>
<dbReference type="InterPro" id="IPR000866">
    <property type="entry name" value="AhpC/TSA"/>
</dbReference>
<dbReference type="EC" id="1.11.1.-" evidence="6"/>
<dbReference type="Pfam" id="PF00578">
    <property type="entry name" value="AhpC-TSA"/>
    <property type="match status" value="1"/>
</dbReference>
<dbReference type="InterPro" id="IPR050455">
    <property type="entry name" value="Tpx_Peroxidase_subfamily"/>
</dbReference>
<gene>
    <name evidence="6" type="primary">tpx</name>
    <name evidence="6" type="ORF">I6N95_24070</name>
</gene>
<dbReference type="InterPro" id="IPR036249">
    <property type="entry name" value="Thioredoxin-like_sf"/>
</dbReference>
<dbReference type="PROSITE" id="PS51352">
    <property type="entry name" value="THIOREDOXIN_2"/>
    <property type="match status" value="1"/>
</dbReference>
<evidence type="ECO:0000259" key="5">
    <source>
        <dbReference type="PROSITE" id="PS51352"/>
    </source>
</evidence>
<evidence type="ECO:0000313" key="7">
    <source>
        <dbReference type="Proteomes" id="UP000674938"/>
    </source>
</evidence>
<keyword evidence="2" id="KW-0049">Antioxidant</keyword>
<dbReference type="SUPFAM" id="SSF52833">
    <property type="entry name" value="Thioredoxin-like"/>
    <property type="match status" value="1"/>
</dbReference>
<protein>
    <submittedName>
        <fullName evidence="6">Thiol peroxidase</fullName>
        <ecNumber evidence="6">1.11.1.-</ecNumber>
    </submittedName>
</protein>
<sequence length="163" mass="18147">MKVTLKGKPLELAGDQPKVGAKAPDFSLVNLNKQIIQLSDLSDKPVIISVVPNINTSVCQLQTKRFNQEAAQIDGVHFLTISNNTKEEQESWCAAEGVDMEMLHDTELKFGKLYGLYMPEVELLARAIFVIDKKMNIVYEEIVPEIATEPNYEEALAAVKALN</sequence>
<dbReference type="Gene3D" id="3.40.30.10">
    <property type="entry name" value="Glutaredoxin"/>
    <property type="match status" value="1"/>
</dbReference>
<evidence type="ECO:0000256" key="1">
    <source>
        <dbReference type="ARBA" id="ARBA00022559"/>
    </source>
</evidence>
<dbReference type="RefSeq" id="WP_209532257.1">
    <property type="nucleotide sequence ID" value="NZ_JAEEGA010000022.1"/>
</dbReference>
<dbReference type="EMBL" id="JAEEGA010000022">
    <property type="protein sequence ID" value="MBP1044091.1"/>
    <property type="molecule type" value="Genomic_DNA"/>
</dbReference>
<dbReference type="NCBIfam" id="NF001808">
    <property type="entry name" value="PRK00522.1"/>
    <property type="match status" value="1"/>
</dbReference>
<keyword evidence="7" id="KW-1185">Reference proteome</keyword>
<dbReference type="CDD" id="cd03014">
    <property type="entry name" value="PRX_Atyp2cys"/>
    <property type="match status" value="1"/>
</dbReference>
<name>A0A940PIA2_9ENTE</name>
<comment type="caution">
    <text evidence="6">The sequence shown here is derived from an EMBL/GenBank/DDBJ whole genome shotgun (WGS) entry which is preliminary data.</text>
</comment>
<evidence type="ECO:0000256" key="3">
    <source>
        <dbReference type="ARBA" id="ARBA00023157"/>
    </source>
</evidence>
<proteinExistence type="predicted"/>
<keyword evidence="4" id="KW-0676">Redox-active center</keyword>
<dbReference type="Proteomes" id="UP000674938">
    <property type="component" value="Unassembled WGS sequence"/>
</dbReference>
<dbReference type="PANTHER" id="PTHR43110">
    <property type="entry name" value="THIOL PEROXIDASE"/>
    <property type="match status" value="1"/>
</dbReference>